<dbReference type="InterPro" id="IPR005195">
    <property type="entry name" value="Glyco_hydro_65_M"/>
</dbReference>
<organism evidence="3 4">
    <name type="scientific">Tetrabaena socialis</name>
    <dbReference type="NCBI Taxonomy" id="47790"/>
    <lineage>
        <taxon>Eukaryota</taxon>
        <taxon>Viridiplantae</taxon>
        <taxon>Chlorophyta</taxon>
        <taxon>core chlorophytes</taxon>
        <taxon>Chlorophyceae</taxon>
        <taxon>CS clade</taxon>
        <taxon>Chlamydomonadales</taxon>
        <taxon>Tetrabaenaceae</taxon>
        <taxon>Tetrabaena</taxon>
    </lineage>
</organism>
<evidence type="ECO:0000259" key="2">
    <source>
        <dbReference type="Pfam" id="PF03632"/>
    </source>
</evidence>
<evidence type="ECO:0000256" key="1">
    <source>
        <dbReference type="ARBA" id="ARBA00006768"/>
    </source>
</evidence>
<evidence type="ECO:0000313" key="3">
    <source>
        <dbReference type="EMBL" id="PNH02726.1"/>
    </source>
</evidence>
<sequence>MVQYDGAYTLTVTPGQQQQQSYGPFLSNGKIGITLSADGSDAMDSFITGDFVPRLGTYSNNLVDGFKFIKLSLFESSSSLRTNVTLSLAMDTGIATASYELTSPANVPWVNVEHDMYVHRAFPFIVVQTMRMKFTQAYLDDDTAPPPTLMHEIVAAASILDPVYNTNTLAIPKRAPVYLMNGTGQVGQVGQVSVAAAYMFDASACSNGGYNVNRADRKRAFNRVDLTAENLVAGATLRVHVVAAMMTSCDFPHPQEEIQRMLLNFLSRPTSTQDTMTAIRAEHVNAWMGMWKTNIIVEPKDGLSAQEEADIMLFRRGLRTALYHIYSSTRHLVNTEFNPMNISVVDRDGSIMYDGDLYFIPTLLLLKPELARNILSHRFKSLSYAQQLAAAYGDRGAKFPYGTDSLGYAESLYWDTVSPVSIFNTPLIAINVWNYYRTTRDFYWLETVGFPILRSVADFVVSVAEPLECTNAFTVRNVTGPAGITGDDNVFTNYMCATALRYAIESAYELNVPTKASWHTVYSGMTMKTLPNSDILKFDAAFTTLTDVPIAEPLILMTPYFDTLYYDLNDARSPSSVDYAASFYAARTSRSDHPYNVISMAIIDAQAAQTFAMDEKIASFYQRMLVFLQNNSDDVWGNLAMTSDKSRNNVTLSAMLLNAVLIGPLGFRIRGGVSDTRFYYQDMCVDSYETAVLPATWDRVVLTHVGGRAAAIVRNTR</sequence>
<accession>A0A2J7ZR52</accession>
<dbReference type="AlphaFoldDB" id="A0A2J7ZR52"/>
<reference evidence="3 4" key="1">
    <citation type="journal article" date="2017" name="Mol. Biol. Evol.">
        <title>The 4-celled Tetrabaena socialis nuclear genome reveals the essential components for genetic control of cell number at the origin of multicellularity in the volvocine lineage.</title>
        <authorList>
            <person name="Featherston J."/>
            <person name="Arakaki Y."/>
            <person name="Hanschen E.R."/>
            <person name="Ferris P.J."/>
            <person name="Michod R.E."/>
            <person name="Olson B.J.S.C."/>
            <person name="Nozaki H."/>
            <person name="Durand P.M."/>
        </authorList>
    </citation>
    <scope>NUCLEOTIDE SEQUENCE [LARGE SCALE GENOMIC DNA]</scope>
    <source>
        <strain evidence="3 4">NIES-571</strain>
    </source>
</reference>
<dbReference type="Pfam" id="PF03632">
    <property type="entry name" value="Glyco_hydro_65m"/>
    <property type="match status" value="1"/>
</dbReference>
<keyword evidence="4" id="KW-1185">Reference proteome</keyword>
<dbReference type="InterPro" id="IPR012341">
    <property type="entry name" value="6hp_glycosidase-like_sf"/>
</dbReference>
<dbReference type="GO" id="GO:0005975">
    <property type="term" value="P:carbohydrate metabolic process"/>
    <property type="evidence" value="ECO:0007669"/>
    <property type="project" value="InterPro"/>
</dbReference>
<protein>
    <submittedName>
        <fullName evidence="3">Kojibiose phosphorylase</fullName>
    </submittedName>
</protein>
<dbReference type="OrthoDB" id="200349at2759"/>
<dbReference type="SUPFAM" id="SSF48208">
    <property type="entry name" value="Six-hairpin glycosidases"/>
    <property type="match status" value="1"/>
</dbReference>
<comment type="caution">
    <text evidence="3">The sequence shown here is derived from an EMBL/GenBank/DDBJ whole genome shotgun (WGS) entry which is preliminary data.</text>
</comment>
<gene>
    <name evidence="3" type="ORF">TSOC_011280</name>
</gene>
<comment type="similarity">
    <text evidence="1">Belongs to the glycosyl hydrolase 65 family.</text>
</comment>
<proteinExistence type="inferred from homology"/>
<dbReference type="GO" id="GO:0004553">
    <property type="term" value="F:hydrolase activity, hydrolyzing O-glycosyl compounds"/>
    <property type="evidence" value="ECO:0007669"/>
    <property type="project" value="TreeGrafter"/>
</dbReference>
<name>A0A2J7ZR52_9CHLO</name>
<dbReference type="PANTHER" id="PTHR11051:SF8">
    <property type="entry name" value="PROTEIN-GLUCOSYLGALACTOSYLHYDROXYLYSINE GLUCOSIDASE"/>
    <property type="match status" value="1"/>
</dbReference>
<dbReference type="InterPro" id="IPR008928">
    <property type="entry name" value="6-hairpin_glycosidase_sf"/>
</dbReference>
<dbReference type="Proteomes" id="UP000236333">
    <property type="component" value="Unassembled WGS sequence"/>
</dbReference>
<evidence type="ECO:0000313" key="4">
    <source>
        <dbReference type="Proteomes" id="UP000236333"/>
    </source>
</evidence>
<dbReference type="Gene3D" id="1.50.10.10">
    <property type="match status" value="1"/>
</dbReference>
<feature type="domain" description="Glycoside hydrolase family 65 central catalytic" evidence="2">
    <location>
        <begin position="321"/>
        <end position="551"/>
    </location>
</feature>
<dbReference type="PANTHER" id="PTHR11051">
    <property type="entry name" value="GLYCOSYL HYDROLASE-RELATED"/>
    <property type="match status" value="1"/>
</dbReference>
<dbReference type="EMBL" id="PGGS01000606">
    <property type="protein sequence ID" value="PNH02726.1"/>
    <property type="molecule type" value="Genomic_DNA"/>
</dbReference>